<protein>
    <submittedName>
        <fullName evidence="2">2-polyprenyl-6-methoxyphenol hydroxylase-like FAD-dependent oxidoreductase</fullName>
    </submittedName>
</protein>
<comment type="caution">
    <text evidence="2">The sequence shown here is derived from an EMBL/GenBank/DDBJ whole genome shotgun (WGS) entry which is preliminary data.</text>
</comment>
<proteinExistence type="predicted"/>
<dbReference type="OrthoDB" id="103324at2"/>
<dbReference type="Proteomes" id="UP000294508">
    <property type="component" value="Unassembled WGS sequence"/>
</dbReference>
<keyword evidence="3" id="KW-1185">Reference proteome</keyword>
<dbReference type="InterPro" id="IPR050407">
    <property type="entry name" value="Geranylgeranyl_reductase"/>
</dbReference>
<dbReference type="PANTHER" id="PTHR42685:SF22">
    <property type="entry name" value="CONDITIONED MEDIUM FACTOR RECEPTOR 1"/>
    <property type="match status" value="1"/>
</dbReference>
<dbReference type="Pfam" id="PF01494">
    <property type="entry name" value="FAD_binding_3"/>
    <property type="match status" value="1"/>
</dbReference>
<dbReference type="InterPro" id="IPR036188">
    <property type="entry name" value="FAD/NAD-bd_sf"/>
</dbReference>
<gene>
    <name evidence="2" type="ORF">EV652_11621</name>
</gene>
<dbReference type="AlphaFoldDB" id="A0A4R2H0I6"/>
<evidence type="ECO:0000313" key="2">
    <source>
        <dbReference type="EMBL" id="TCO18000.1"/>
    </source>
</evidence>
<dbReference type="PRINTS" id="PR00420">
    <property type="entry name" value="RNGMNOXGNASE"/>
</dbReference>
<dbReference type="InterPro" id="IPR002938">
    <property type="entry name" value="FAD-bd"/>
</dbReference>
<dbReference type="EMBL" id="SLWN01000016">
    <property type="protein sequence ID" value="TCO18000.1"/>
    <property type="molecule type" value="Genomic_DNA"/>
</dbReference>
<organism evidence="2 3">
    <name type="scientific">Kribbella steppae</name>
    <dbReference type="NCBI Taxonomy" id="2512223"/>
    <lineage>
        <taxon>Bacteria</taxon>
        <taxon>Bacillati</taxon>
        <taxon>Actinomycetota</taxon>
        <taxon>Actinomycetes</taxon>
        <taxon>Propionibacteriales</taxon>
        <taxon>Kribbellaceae</taxon>
        <taxon>Kribbella</taxon>
    </lineage>
</organism>
<reference evidence="2 3" key="1">
    <citation type="journal article" date="2015" name="Stand. Genomic Sci.">
        <title>Genomic Encyclopedia of Bacterial and Archaeal Type Strains, Phase III: the genomes of soil and plant-associated and newly described type strains.</title>
        <authorList>
            <person name="Whitman W.B."/>
            <person name="Woyke T."/>
            <person name="Klenk H.P."/>
            <person name="Zhou Y."/>
            <person name="Lilburn T.G."/>
            <person name="Beck B.J."/>
            <person name="De Vos P."/>
            <person name="Vandamme P."/>
            <person name="Eisen J.A."/>
            <person name="Garrity G."/>
            <person name="Hugenholtz P."/>
            <person name="Kyrpides N.C."/>
        </authorList>
    </citation>
    <scope>NUCLEOTIDE SEQUENCE [LARGE SCALE GENOMIC DNA]</scope>
    <source>
        <strain evidence="2 3">VKM Ac-2572</strain>
    </source>
</reference>
<dbReference type="RefSeq" id="WP_132213894.1">
    <property type="nucleotide sequence ID" value="NZ_SLWN01000016.1"/>
</dbReference>
<dbReference type="Gene3D" id="3.50.50.60">
    <property type="entry name" value="FAD/NAD(P)-binding domain"/>
    <property type="match status" value="1"/>
</dbReference>
<accession>A0A4R2H0I6</accession>
<evidence type="ECO:0000259" key="1">
    <source>
        <dbReference type="Pfam" id="PF01494"/>
    </source>
</evidence>
<evidence type="ECO:0000313" key="3">
    <source>
        <dbReference type="Proteomes" id="UP000294508"/>
    </source>
</evidence>
<dbReference type="SUPFAM" id="SSF51905">
    <property type="entry name" value="FAD/NAD(P)-binding domain"/>
    <property type="match status" value="1"/>
</dbReference>
<dbReference type="PANTHER" id="PTHR42685">
    <property type="entry name" value="GERANYLGERANYL DIPHOSPHATE REDUCTASE"/>
    <property type="match status" value="1"/>
</dbReference>
<feature type="domain" description="FAD-binding" evidence="1">
    <location>
        <begin position="4"/>
        <end position="336"/>
    </location>
</feature>
<sequence>MPTYDAVVVGARAAGAATGYLLARYGLRVLLVDRGRYGTDTMSTHALMRGGVLQLSRWGLLDRVIGAGTPPVRRTTFRYAEDVVPITIKSSYGVDALYAPRRSVLDPILVDAAGHAGVDVRFGVAVTGVDRDTRGRVTGITARTSNGQILRANARLVVGADGIRSTIAEAVSAPYERLGRSVGATTYGYWTGLETDGYEWNFRPNAASGVIPTNDGQACVFANASPQRIGRGGLEPLRLIVAQSSGDLAERLTVATPPPALRTFTGHVGYVRRSWGRGWALVGDAGYFKDPITAHGLTDAMRDAELLARAIVDVIRDGMDERDALAGYQATRDALSLALFNVTEVIAGHRWTDADIPDLLLDLNSAMGDELEALAALPALPLPGKPRSVERPVA</sequence>
<name>A0A4R2H0I6_9ACTN</name>
<dbReference type="GO" id="GO:0071949">
    <property type="term" value="F:FAD binding"/>
    <property type="evidence" value="ECO:0007669"/>
    <property type="project" value="InterPro"/>
</dbReference>